<protein>
    <recommendedName>
        <fullName evidence="6">Integral membrane protein</fullName>
    </recommendedName>
</protein>
<evidence type="ECO:0000256" key="1">
    <source>
        <dbReference type="SAM" id="Phobius"/>
    </source>
</evidence>
<dbReference type="InterPro" id="IPR007418">
    <property type="entry name" value="DUF474"/>
</dbReference>
<evidence type="ECO:0000313" key="4">
    <source>
        <dbReference type="Proteomes" id="UP000198725"/>
    </source>
</evidence>
<keyword evidence="1" id="KW-0812">Transmembrane</keyword>
<evidence type="ECO:0000313" key="3">
    <source>
        <dbReference type="EMBL" id="SFK46035.1"/>
    </source>
</evidence>
<dbReference type="Proteomes" id="UP000321807">
    <property type="component" value="Chromosome"/>
</dbReference>
<reference evidence="2 5" key="3">
    <citation type="submission" date="2019-08" db="EMBL/GenBank/DDBJ databases">
        <title>Complete genome sequence of Rhodanobacter glycinis strain T01E-68 isolated from tomato root.</title>
        <authorList>
            <person name="Weon H.-Y."/>
            <person name="Lee S.A."/>
        </authorList>
    </citation>
    <scope>NUCLEOTIDE SEQUENCE [LARGE SCALE GENOMIC DNA]</scope>
    <source>
        <strain evidence="2 5">T01E-68</strain>
    </source>
</reference>
<sequence length="146" mass="16541">MAAWYPWIVLLHLSCAIVFVGAAAFEVLVLEALHKRFDVTTMRQLEEAVMARVRRFMPVVVLLLFISGGMLFDLRCNGLTCIGTTRFGWFLLLKVTLAFGVLGVFINAVWAGARGRMNACRFRYTHRIVLAMMVGIVFLAKTMFYL</sequence>
<dbReference type="Proteomes" id="UP000198725">
    <property type="component" value="Unassembled WGS sequence"/>
</dbReference>
<feature type="transmembrane region" description="Helical" evidence="1">
    <location>
        <begin position="124"/>
        <end position="144"/>
    </location>
</feature>
<organism evidence="3 4">
    <name type="scientific">Rhodanobacter glycinis</name>
    <dbReference type="NCBI Taxonomy" id="582702"/>
    <lineage>
        <taxon>Bacteria</taxon>
        <taxon>Pseudomonadati</taxon>
        <taxon>Pseudomonadota</taxon>
        <taxon>Gammaproteobacteria</taxon>
        <taxon>Lysobacterales</taxon>
        <taxon>Rhodanobacteraceae</taxon>
        <taxon>Rhodanobacter</taxon>
    </lineage>
</organism>
<dbReference type="RefSeq" id="WP_092702302.1">
    <property type="nucleotide sequence ID" value="NZ_CP042807.1"/>
</dbReference>
<keyword evidence="1" id="KW-1133">Transmembrane helix</keyword>
<dbReference type="KEGG" id="rgl:CS053_15655"/>
<dbReference type="EMBL" id="CP042807">
    <property type="protein sequence ID" value="QEE25782.1"/>
    <property type="molecule type" value="Genomic_DNA"/>
</dbReference>
<evidence type="ECO:0000313" key="5">
    <source>
        <dbReference type="Proteomes" id="UP000321807"/>
    </source>
</evidence>
<name>A0A1I3ZPK8_9GAMM</name>
<accession>A0A1I3ZPK8</accession>
<reference evidence="4" key="2">
    <citation type="submission" date="2016-10" db="EMBL/GenBank/DDBJ databases">
        <authorList>
            <person name="Varghese N."/>
            <person name="Submissions S."/>
        </authorList>
    </citation>
    <scope>NUCLEOTIDE SEQUENCE [LARGE SCALE GENOMIC DNA]</scope>
    <source>
        <strain evidence="4">MO64</strain>
    </source>
</reference>
<dbReference type="PIRSF" id="PIRSF015875">
    <property type="entry name" value="UCP015875"/>
    <property type="match status" value="1"/>
</dbReference>
<evidence type="ECO:0008006" key="6">
    <source>
        <dbReference type="Google" id="ProtNLM"/>
    </source>
</evidence>
<reference evidence="3" key="1">
    <citation type="submission" date="2016-10" db="EMBL/GenBank/DDBJ databases">
        <authorList>
            <person name="de Groot N.N."/>
        </authorList>
    </citation>
    <scope>NUCLEOTIDE SEQUENCE [LARGE SCALE GENOMIC DNA]</scope>
    <source>
        <strain evidence="3">MO64</strain>
    </source>
</reference>
<dbReference type="EMBL" id="FOSR01000003">
    <property type="protein sequence ID" value="SFK46035.1"/>
    <property type="molecule type" value="Genomic_DNA"/>
</dbReference>
<feature type="transmembrane region" description="Helical" evidence="1">
    <location>
        <begin position="87"/>
        <end position="112"/>
    </location>
</feature>
<proteinExistence type="predicted"/>
<feature type="transmembrane region" description="Helical" evidence="1">
    <location>
        <begin position="53"/>
        <end position="72"/>
    </location>
</feature>
<gene>
    <name evidence="2" type="ORF">CS053_15655</name>
    <name evidence="3" type="ORF">SAMN05192579_10347</name>
</gene>
<feature type="transmembrane region" description="Helical" evidence="1">
    <location>
        <begin position="6"/>
        <end position="33"/>
    </location>
</feature>
<evidence type="ECO:0000313" key="2">
    <source>
        <dbReference type="EMBL" id="QEE25782.1"/>
    </source>
</evidence>
<dbReference type="AlphaFoldDB" id="A0A1I3ZPK8"/>
<keyword evidence="1" id="KW-0472">Membrane</keyword>
<keyword evidence="4" id="KW-1185">Reference proteome</keyword>